<dbReference type="SUPFAM" id="SSF48264">
    <property type="entry name" value="Cytochrome P450"/>
    <property type="match status" value="1"/>
</dbReference>
<dbReference type="PROSITE" id="PS00086">
    <property type="entry name" value="CYTOCHROME_P450"/>
    <property type="match status" value="1"/>
</dbReference>
<sequence>MATPRKHGFLPSVSRIRRILNVAAITTINIHKCMNGLEKYMLVPSNLDPHSYGGSYGYFEGEDEPFDDNDEWDDTPRVRPHWDQFSDRDKNLATENLPELALEADDVMELESAIAPIENTRQITEEWQEEPIESQFAPIGSQNHRYVSQHMGGPLAEHIIDEPAYFYLWTTYISYMILTFIGHTRDFFGKRFKAKKYKDFKDQDGYAALNSDYDNFYFRRLKKRMNDCFMRPITGVPGRYITLIDRISHDYNETFNFTGTLTTTLNLSSYNYLGFAQSSGPCADDAHAAITTYGISSASPRLDSGTSDLAIEVEREIANFVGKEDAMIFSMGFSTNATSFPTLVGPGCLIISDELNHASIRVGARLSRAVIKSYKHNDMKDLERLLREAISQGQPRTHKPWRKILVVCEGLFSMEGTIADLPNIVRLKKKYKFYLFVDEAHSIGALGPRGRGVCDYFSIDPAEVDILMGTFTKSFGANGGYVAASKSIIQTLRSTNAAMLYGESTAPPVLMQILSSLRQITSTAVGLERLQRITFNSRYLRLGLKRLGFIVYGHDDSPVVPMMLYHPGKLPAFSREMLKRGISVVIAGYPATPLLTARVRLCVSASHNKEDMDRVLRACNEISELLDLKFSTGIAGGIEPLPEGVMLADVQGENGDRKGKGKVVVKPRWKLEDVMEHGVRDAKLQLSKGGVRAGTTSYLSQSIRLHLKRRLLLHINRYNPAFSNYSIAQHKPSTAYVFFKRTVMLDSLLTQAAALTDTGWRVKAGAFVTLLFTIFAATKLITSIRSSLAVSTKSKSSPPLAPYSIPFLGNLVVFAFDTKAFLDGLRKKFGTGTPVRIRLGNRIIHYISGPDSVLSLFRKSRDLSTAPSVIMVLENAFAVPPKHRRIFERDTTGVFSQPAAGSPPIEPENRYWHLNHKVLQEGLIGPSLEFLAKLFISNLESELMKLDIGEEWTSVPDIYELIRQTCFKASITALCGKHMFELNPNFGNDFWDLDDNVINLFKGIPQWLDPGAYRARDRYISSVKKWHRFSREHADCQDEKFTDVEWDEYYGSKVMRLRAKEFGGIEGMDADGLAGLDGGMIWAANANIVPAIGWCIIDGLLRPPLLSRIRDEISKAPPPSDPKTSLNMPFLLSSTLLQCIWSEELRLRGSVAIQRTPMIPTFKIGPWNLAQDQLILASSWHEHHDPSIWNEGPTAASPDFHSVDTFWPERFLQYPEDPLSGPRKPCSSSAAKPAPKTEKTEKGEPKFTLEPVNGSFIPFGGGQKVCPGRFYAKQEAIGGMTLFLSLFDIELDDYLMKKLPEMDMRYFAFGVIPPLGKFPGRMRRRKVD</sequence>
<organism evidence="10 11">
    <name type="scientific">Cudoniella acicularis</name>
    <dbReference type="NCBI Taxonomy" id="354080"/>
    <lineage>
        <taxon>Eukaryota</taxon>
        <taxon>Fungi</taxon>
        <taxon>Dikarya</taxon>
        <taxon>Ascomycota</taxon>
        <taxon>Pezizomycotina</taxon>
        <taxon>Leotiomycetes</taxon>
        <taxon>Helotiales</taxon>
        <taxon>Tricladiaceae</taxon>
        <taxon>Cudoniella</taxon>
    </lineage>
</organism>
<dbReference type="Pfam" id="PF00067">
    <property type="entry name" value="p450"/>
    <property type="match status" value="1"/>
</dbReference>
<dbReference type="OrthoDB" id="1470350at2759"/>
<dbReference type="GO" id="GO:0004758">
    <property type="term" value="F:serine C-palmitoyltransferase activity"/>
    <property type="evidence" value="ECO:0007669"/>
    <property type="project" value="TreeGrafter"/>
</dbReference>
<feature type="domain" description="Aminotransferase class I/classII large" evidence="9">
    <location>
        <begin position="264"/>
        <end position="618"/>
    </location>
</feature>
<gene>
    <name evidence="10" type="ORF">G7Y89_g14024</name>
</gene>
<name>A0A8H4VY40_9HELO</name>
<dbReference type="Gene3D" id="1.10.630.10">
    <property type="entry name" value="Cytochrome P450"/>
    <property type="match status" value="1"/>
</dbReference>
<reference evidence="10 11" key="1">
    <citation type="submission" date="2020-03" db="EMBL/GenBank/DDBJ databases">
        <title>Draft Genome Sequence of Cudoniella acicularis.</title>
        <authorList>
            <person name="Buettner E."/>
            <person name="Kellner H."/>
        </authorList>
    </citation>
    <scope>NUCLEOTIDE SEQUENCE [LARGE SCALE GENOMIC DNA]</scope>
    <source>
        <strain evidence="10 11">DSM 108380</strain>
    </source>
</reference>
<dbReference type="PRINTS" id="PR00465">
    <property type="entry name" value="EP450IV"/>
</dbReference>
<dbReference type="GO" id="GO:0005506">
    <property type="term" value="F:iron ion binding"/>
    <property type="evidence" value="ECO:0007669"/>
    <property type="project" value="InterPro"/>
</dbReference>
<accession>A0A8H4VY40</accession>
<dbReference type="GO" id="GO:0017059">
    <property type="term" value="C:serine palmitoyltransferase complex"/>
    <property type="evidence" value="ECO:0007669"/>
    <property type="project" value="TreeGrafter"/>
</dbReference>
<feature type="compositionally biased region" description="Basic and acidic residues" evidence="8">
    <location>
        <begin position="1235"/>
        <end position="1247"/>
    </location>
</feature>
<dbReference type="GO" id="GO:0016020">
    <property type="term" value="C:membrane"/>
    <property type="evidence" value="ECO:0007669"/>
    <property type="project" value="GOC"/>
</dbReference>
<feature type="region of interest" description="Disordered" evidence="8">
    <location>
        <begin position="1218"/>
        <end position="1247"/>
    </location>
</feature>
<proteinExistence type="inferred from homology"/>
<evidence type="ECO:0000256" key="7">
    <source>
        <dbReference type="PIRSR" id="PIRSR602403-1"/>
    </source>
</evidence>
<dbReference type="InterPro" id="IPR017972">
    <property type="entry name" value="Cyt_P450_CS"/>
</dbReference>
<dbReference type="GO" id="GO:0016705">
    <property type="term" value="F:oxidoreductase activity, acting on paired donors, with incorporation or reduction of molecular oxygen"/>
    <property type="evidence" value="ECO:0007669"/>
    <property type="project" value="InterPro"/>
</dbReference>
<dbReference type="InterPro" id="IPR015422">
    <property type="entry name" value="PyrdxlP-dep_Trfase_small"/>
</dbReference>
<comment type="cofactor">
    <cofactor evidence="2 7">
        <name>heme</name>
        <dbReference type="ChEBI" id="CHEBI:30413"/>
    </cofactor>
</comment>
<dbReference type="PANTHER" id="PTHR13693">
    <property type="entry name" value="CLASS II AMINOTRANSFERASE/8-AMINO-7-OXONONANOATE SYNTHASE"/>
    <property type="match status" value="1"/>
</dbReference>
<evidence type="ECO:0000256" key="1">
    <source>
        <dbReference type="ARBA" id="ARBA00001933"/>
    </source>
</evidence>
<evidence type="ECO:0000256" key="4">
    <source>
        <dbReference type="ARBA" id="ARBA00022679"/>
    </source>
</evidence>
<evidence type="ECO:0000313" key="11">
    <source>
        <dbReference type="Proteomes" id="UP000566819"/>
    </source>
</evidence>
<comment type="caution">
    <text evidence="10">The sequence shown here is derived from an EMBL/GenBank/DDBJ whole genome shotgun (WGS) entry which is preliminary data.</text>
</comment>
<dbReference type="Gene3D" id="3.40.640.10">
    <property type="entry name" value="Type I PLP-dependent aspartate aminotransferase-like (Major domain)"/>
    <property type="match status" value="1"/>
</dbReference>
<dbReference type="Gene3D" id="3.90.1150.10">
    <property type="entry name" value="Aspartate Aminotransferase, domain 1"/>
    <property type="match status" value="1"/>
</dbReference>
<dbReference type="Proteomes" id="UP000566819">
    <property type="component" value="Unassembled WGS sequence"/>
</dbReference>
<dbReference type="Pfam" id="PF00155">
    <property type="entry name" value="Aminotran_1_2"/>
    <property type="match status" value="1"/>
</dbReference>
<evidence type="ECO:0000256" key="2">
    <source>
        <dbReference type="ARBA" id="ARBA00001971"/>
    </source>
</evidence>
<keyword evidence="7" id="KW-0349">Heme</keyword>
<dbReference type="GO" id="GO:0046512">
    <property type="term" value="P:sphingosine biosynthetic process"/>
    <property type="evidence" value="ECO:0007669"/>
    <property type="project" value="TreeGrafter"/>
</dbReference>
<keyword evidence="6 7" id="KW-0408">Iron</keyword>
<dbReference type="InterPro" id="IPR050087">
    <property type="entry name" value="AON_synthase_class-II"/>
</dbReference>
<evidence type="ECO:0000259" key="9">
    <source>
        <dbReference type="Pfam" id="PF00155"/>
    </source>
</evidence>
<dbReference type="CDD" id="cd11040">
    <property type="entry name" value="CYP7_CYP8-like"/>
    <property type="match status" value="1"/>
</dbReference>
<keyword evidence="4" id="KW-0808">Transferase</keyword>
<evidence type="ECO:0000256" key="5">
    <source>
        <dbReference type="ARBA" id="ARBA00022723"/>
    </source>
</evidence>
<evidence type="ECO:0000313" key="10">
    <source>
        <dbReference type="EMBL" id="KAF4624149.1"/>
    </source>
</evidence>
<dbReference type="InterPro" id="IPR004839">
    <property type="entry name" value="Aminotransferase_I/II_large"/>
</dbReference>
<evidence type="ECO:0000256" key="3">
    <source>
        <dbReference type="ARBA" id="ARBA00010617"/>
    </source>
</evidence>
<keyword evidence="11" id="KW-1185">Reference proteome</keyword>
<comment type="similarity">
    <text evidence="3">Belongs to the cytochrome P450 family.</text>
</comment>
<dbReference type="InterPro" id="IPR001128">
    <property type="entry name" value="Cyt_P450"/>
</dbReference>
<feature type="binding site" description="axial binding residue" evidence="7">
    <location>
        <position position="1266"/>
    </location>
    <ligand>
        <name>heme</name>
        <dbReference type="ChEBI" id="CHEBI:30413"/>
    </ligand>
    <ligandPart>
        <name>Fe</name>
        <dbReference type="ChEBI" id="CHEBI:18248"/>
    </ligandPart>
</feature>
<dbReference type="InterPro" id="IPR015421">
    <property type="entry name" value="PyrdxlP-dep_Trfase_major"/>
</dbReference>
<comment type="cofactor">
    <cofactor evidence="1">
        <name>pyridoxal 5'-phosphate</name>
        <dbReference type="ChEBI" id="CHEBI:597326"/>
    </cofactor>
</comment>
<evidence type="ECO:0000256" key="6">
    <source>
        <dbReference type="ARBA" id="ARBA00023004"/>
    </source>
</evidence>
<dbReference type="InterPro" id="IPR015424">
    <property type="entry name" value="PyrdxlP-dep_Trfase"/>
</dbReference>
<dbReference type="GO" id="GO:0046513">
    <property type="term" value="P:ceramide biosynthetic process"/>
    <property type="evidence" value="ECO:0007669"/>
    <property type="project" value="TreeGrafter"/>
</dbReference>
<dbReference type="GO" id="GO:0030170">
    <property type="term" value="F:pyridoxal phosphate binding"/>
    <property type="evidence" value="ECO:0007669"/>
    <property type="project" value="InterPro"/>
</dbReference>
<dbReference type="PANTHER" id="PTHR13693:SF3">
    <property type="entry name" value="LD36009P"/>
    <property type="match status" value="1"/>
</dbReference>
<dbReference type="GO" id="GO:0020037">
    <property type="term" value="F:heme binding"/>
    <property type="evidence" value="ECO:0007669"/>
    <property type="project" value="InterPro"/>
</dbReference>
<dbReference type="InterPro" id="IPR002403">
    <property type="entry name" value="Cyt_P450_E_grp-IV"/>
</dbReference>
<dbReference type="SUPFAM" id="SSF53383">
    <property type="entry name" value="PLP-dependent transferases"/>
    <property type="match status" value="1"/>
</dbReference>
<dbReference type="EMBL" id="JAAMPI010001755">
    <property type="protein sequence ID" value="KAF4624149.1"/>
    <property type="molecule type" value="Genomic_DNA"/>
</dbReference>
<evidence type="ECO:0000256" key="8">
    <source>
        <dbReference type="SAM" id="MobiDB-lite"/>
    </source>
</evidence>
<dbReference type="GO" id="GO:0004497">
    <property type="term" value="F:monooxygenase activity"/>
    <property type="evidence" value="ECO:0007669"/>
    <property type="project" value="InterPro"/>
</dbReference>
<dbReference type="InterPro" id="IPR036396">
    <property type="entry name" value="Cyt_P450_sf"/>
</dbReference>
<protein>
    <recommendedName>
        <fullName evidence="9">Aminotransferase class I/classII large domain-containing protein</fullName>
    </recommendedName>
</protein>
<dbReference type="CDD" id="cd06454">
    <property type="entry name" value="KBL_like"/>
    <property type="match status" value="1"/>
</dbReference>
<keyword evidence="5 7" id="KW-0479">Metal-binding</keyword>